<feature type="chain" id="PRO_5045203638" evidence="1">
    <location>
        <begin position="21"/>
        <end position="404"/>
    </location>
</feature>
<dbReference type="Proteomes" id="UP000634672">
    <property type="component" value="Unassembled WGS sequence"/>
</dbReference>
<reference evidence="2 3" key="1">
    <citation type="submission" date="2020-08" db="EMBL/GenBank/DDBJ databases">
        <title>Genome public.</title>
        <authorList>
            <person name="Liu C."/>
            <person name="Sun Q."/>
        </authorList>
    </citation>
    <scope>NUCLEOTIDE SEQUENCE [LARGE SCALE GENOMIC DNA]</scope>
    <source>
        <strain evidence="2 3">NSJ-66</strain>
    </source>
</reference>
<proteinExistence type="predicted"/>
<sequence>MSKTYFIVVMAILAVFSINGCSNKVKTAEADKETEEYTAEENTKMAPAPVLSDDIYSFQLKLNGKVYQFPMKYTEFAANGWVYDGDESEHLDSGYIAGTRVFAKEELEVYADIINFDINAKPRSECYIAGISVDNYQLDKAGASAGTAKGIKIGKSTAAEIRAAYGTPGYENTDDSGFTSIEYHIGMYQSIKFSIDSESKKLSKIQIQNYAEPEDFIPGEVSAEVPEAVGRYEAPDAVSNEFADFTVNYSGALYRLPAPVSVFEANGWKIVEGSSDMQAAGCSYGWVTLMKDNQTLKVIANNYSEQATSIRNCFVIKVKSDEFDAKVPITIAKGITIGMSQADLETILSEDGYEKDDSSTLYVIYTVTPVENTLDRYTIAVRKANSKVCKIEMEYTPQYSTFLN</sequence>
<name>A0ABR7H4V0_9FIRM</name>
<organism evidence="2 3">
    <name type="scientific">Hungatella hominis</name>
    <dbReference type="NCBI Taxonomy" id="2763050"/>
    <lineage>
        <taxon>Bacteria</taxon>
        <taxon>Bacillati</taxon>
        <taxon>Bacillota</taxon>
        <taxon>Clostridia</taxon>
        <taxon>Lachnospirales</taxon>
        <taxon>Lachnospiraceae</taxon>
        <taxon>Hungatella</taxon>
    </lineage>
</organism>
<keyword evidence="3" id="KW-1185">Reference proteome</keyword>
<protein>
    <submittedName>
        <fullName evidence="2">Uncharacterized protein</fullName>
    </submittedName>
</protein>
<feature type="signal peptide" evidence="1">
    <location>
        <begin position="1"/>
        <end position="20"/>
    </location>
</feature>
<gene>
    <name evidence="2" type="ORF">H8S75_09610</name>
</gene>
<comment type="caution">
    <text evidence="2">The sequence shown here is derived from an EMBL/GenBank/DDBJ whole genome shotgun (WGS) entry which is preliminary data.</text>
</comment>
<evidence type="ECO:0000313" key="2">
    <source>
        <dbReference type="EMBL" id="MBC5708207.1"/>
    </source>
</evidence>
<evidence type="ECO:0000313" key="3">
    <source>
        <dbReference type="Proteomes" id="UP000634672"/>
    </source>
</evidence>
<evidence type="ECO:0000256" key="1">
    <source>
        <dbReference type="SAM" id="SignalP"/>
    </source>
</evidence>
<dbReference type="RefSeq" id="WP_187021076.1">
    <property type="nucleotide sequence ID" value="NZ_JACOPB010000003.1"/>
</dbReference>
<dbReference type="EMBL" id="JACOPB010000003">
    <property type="protein sequence ID" value="MBC5708207.1"/>
    <property type="molecule type" value="Genomic_DNA"/>
</dbReference>
<keyword evidence="1" id="KW-0732">Signal</keyword>
<accession>A0ABR7H4V0</accession>